<proteinExistence type="predicted"/>
<sequence>MTKQSNRMTIYYKEENLKKYEALKSFFEADEHISSMTTSATFLFLVDICYQLFIESNSGQSYSERLKQFLNSKNSDVEELKNKVKLVSRQLDQLLYLELTNFHALTKGNDFDIQDLESVHSRFDPMQHELIARIDDIIKEDVARGQAMKHSH</sequence>
<name>A0A2D4DNZ8_STRCB</name>
<evidence type="ECO:0000313" key="3">
    <source>
        <dbReference type="EMBL" id="VDC41900.1"/>
    </source>
</evidence>
<dbReference type="Proteomes" id="UP001186118">
    <property type="component" value="Unassembled WGS sequence"/>
</dbReference>
<dbReference type="EMBL" id="JAGQEX010000001">
    <property type="protein sequence ID" value="MDV5976074.1"/>
    <property type="molecule type" value="Genomic_DNA"/>
</dbReference>
<gene>
    <name evidence="3" type="ORF">FMV2238Y02_03170</name>
    <name evidence="2" type="ORF">KB584_01015</name>
</gene>
<dbReference type="RefSeq" id="WP_099983037.1">
    <property type="nucleotide sequence ID" value="NZ_BEWZ01000010.1"/>
</dbReference>
<evidence type="ECO:0000256" key="1">
    <source>
        <dbReference type="SAM" id="Coils"/>
    </source>
</evidence>
<evidence type="ECO:0000313" key="2">
    <source>
        <dbReference type="EMBL" id="MDV5976074.1"/>
    </source>
</evidence>
<feature type="coiled-coil region" evidence="1">
    <location>
        <begin position="63"/>
        <end position="97"/>
    </location>
</feature>
<organism evidence="3 4">
    <name type="scientific">Streptococcus canis</name>
    <dbReference type="NCBI Taxonomy" id="1329"/>
    <lineage>
        <taxon>Bacteria</taxon>
        <taxon>Bacillati</taxon>
        <taxon>Bacillota</taxon>
        <taxon>Bacilli</taxon>
        <taxon>Lactobacillales</taxon>
        <taxon>Streptococcaceae</taxon>
        <taxon>Streptococcus</taxon>
    </lineage>
</organism>
<reference evidence="3 4" key="1">
    <citation type="submission" date="2018-10" db="EMBL/GenBank/DDBJ databases">
        <authorList>
            <consortium name="Molecular Microbiology and Infection Unit (UMMI)"/>
            <person name="Machado M."/>
        </authorList>
    </citation>
    <scope>NUCLEOTIDE SEQUENCE [LARGE SCALE GENOMIC DNA]</scope>
    <source>
        <strain evidence="3">FMV2238.02</strain>
    </source>
</reference>
<protein>
    <submittedName>
        <fullName evidence="3">Uncharacterized protein</fullName>
    </submittedName>
</protein>
<keyword evidence="4" id="KW-1185">Reference proteome</keyword>
<dbReference type="EMBL" id="UXEP01000004">
    <property type="protein sequence ID" value="VDC41900.1"/>
    <property type="molecule type" value="Genomic_DNA"/>
</dbReference>
<evidence type="ECO:0000313" key="4">
    <source>
        <dbReference type="Proteomes" id="UP000280759"/>
    </source>
</evidence>
<accession>A0A2D4DNZ8</accession>
<dbReference type="AlphaFoldDB" id="A0A2D4DNZ8"/>
<dbReference type="Proteomes" id="UP000280759">
    <property type="component" value="Unassembled WGS sequence"/>
</dbReference>
<keyword evidence="1" id="KW-0175">Coiled coil</keyword>
<reference evidence="2" key="2">
    <citation type="submission" date="2021-04" db="EMBL/GenBank/DDBJ databases">
        <title>Draft genomes of 20 S. canis strains.</title>
        <authorList>
            <person name="Pagnossin D."/>
            <person name="Weir W."/>
            <person name="Smith A."/>
            <person name="Ure R."/>
            <person name="Oravcova K."/>
        </authorList>
    </citation>
    <scope>NUCLEOTIDE SEQUENCE</scope>
    <source>
        <strain evidence="2">284</strain>
    </source>
</reference>